<dbReference type="InterPro" id="IPR025827">
    <property type="entry name" value="Zn_ribbon_recom_dom"/>
</dbReference>
<sequence>MKRITKIAENTSLGKKKIRVAAYCRVSTASEEQLVSLAVQKAHYENYIKFNDEWEFAGLYYDEGISGTKKEKRDGLLSMVAACERGTIDMIITKSISRFARNTTDCLELVRKLLDLNIYIYFEKENLNTGSMESELMLSILSGLAESESVSISENEKWGIKRRFQNGTFIISYPPYGYANVDGKMVIVPEQAEIVKQIFADTLAGKSTHAIADELNKRGVATKRGGHWTPGTVNGIIGNEKYTGDVLFQKTYTDSSFNRHQNRGEADQYLMQDHHEAIIGRDEFERANAVLKQRGREKGNGHDTGRYQNRYGFSGRIYCGECGGKYKRRLHYKPSGQYAAWSCVTHLADKERCSQKYITDDALKLAFVTMMNKLVFGQQTVLRPLLQSLRGLNDQSRLLKIEELETAIEKNRDQKQVLTNLMASGYLEPALFNKESNELAAEAETLRQEKEGLMRSVNGDMVKVEELQRLLRFTSKGTMLTEFDDETFLSFVERIIVLSRKEATFELKCGLSLRERLVEP</sequence>
<dbReference type="InterPro" id="IPR036162">
    <property type="entry name" value="Resolvase-like_N_sf"/>
</dbReference>
<dbReference type="PROSITE" id="PS51737">
    <property type="entry name" value="RECOMBINASE_DNA_BIND"/>
    <property type="match status" value="1"/>
</dbReference>
<reference evidence="4" key="1">
    <citation type="submission" date="2022-11" db="EMBL/GenBank/DDBJ databases">
        <title>Draft genome sequence of Sellimonas catena strain 18CBH55.</title>
        <authorList>
            <person name="Hisatomi A."/>
            <person name="Ohkuma M."/>
            <person name="Sakamoto M."/>
        </authorList>
    </citation>
    <scope>NUCLEOTIDE SEQUENCE</scope>
    <source>
        <strain evidence="4">18CBH55</strain>
    </source>
</reference>
<proteinExistence type="predicted"/>
<dbReference type="InterPro" id="IPR011109">
    <property type="entry name" value="DNA_bind_recombinase_dom"/>
</dbReference>
<accession>A0A9W6CBS7</accession>
<dbReference type="InterPro" id="IPR038109">
    <property type="entry name" value="DNA_bind_recomb_sf"/>
</dbReference>
<dbReference type="Gene3D" id="3.90.1750.20">
    <property type="entry name" value="Putative Large Serine Recombinase, Chain B, Domain 2"/>
    <property type="match status" value="1"/>
</dbReference>
<evidence type="ECO:0000259" key="2">
    <source>
        <dbReference type="PROSITE" id="PS51736"/>
    </source>
</evidence>
<dbReference type="Pfam" id="PF00239">
    <property type="entry name" value="Resolvase"/>
    <property type="match status" value="1"/>
</dbReference>
<dbReference type="PROSITE" id="PS51736">
    <property type="entry name" value="RECOMBINASES_3"/>
    <property type="match status" value="1"/>
</dbReference>
<evidence type="ECO:0000313" key="4">
    <source>
        <dbReference type="EMBL" id="GLG88885.1"/>
    </source>
</evidence>
<reference evidence="4" key="3">
    <citation type="journal article" date="2023" name="Int. J. Syst. Evol. Microbiol.">
        <title>Sellimonas catena sp. nov., isolated from human faeces.</title>
        <authorList>
            <person name="Hisatomi A."/>
            <person name="Ohkuma M."/>
            <person name="Sakamoto M."/>
        </authorList>
    </citation>
    <scope>NUCLEOTIDE SEQUENCE</scope>
    <source>
        <strain evidence="4">18CBH55</strain>
    </source>
</reference>
<dbReference type="InterPro" id="IPR050639">
    <property type="entry name" value="SSR_resolvase"/>
</dbReference>
<evidence type="ECO:0000313" key="5">
    <source>
        <dbReference type="Proteomes" id="UP001145094"/>
    </source>
</evidence>
<dbReference type="Pfam" id="PF13408">
    <property type="entry name" value="Zn_ribbon_recom"/>
    <property type="match status" value="1"/>
</dbReference>
<feature type="domain" description="Resolvase/invertase-type recombinase catalytic" evidence="2">
    <location>
        <begin position="19"/>
        <end position="167"/>
    </location>
</feature>
<feature type="coiled-coil region" evidence="1">
    <location>
        <begin position="401"/>
        <end position="456"/>
    </location>
</feature>
<dbReference type="Proteomes" id="UP001145094">
    <property type="component" value="Unassembled WGS sequence"/>
</dbReference>
<dbReference type="PANTHER" id="PTHR30461:SF23">
    <property type="entry name" value="DNA RECOMBINASE-RELATED"/>
    <property type="match status" value="1"/>
</dbReference>
<organism evidence="4 5">
    <name type="scientific">Sellimonas catena</name>
    <dbReference type="NCBI Taxonomy" id="2994035"/>
    <lineage>
        <taxon>Bacteria</taxon>
        <taxon>Bacillati</taxon>
        <taxon>Bacillota</taxon>
        <taxon>Clostridia</taxon>
        <taxon>Lachnospirales</taxon>
        <taxon>Lachnospiraceae</taxon>
        <taxon>Sellimonas</taxon>
    </lineage>
</organism>
<dbReference type="InterPro" id="IPR006119">
    <property type="entry name" value="Resolv_N"/>
</dbReference>
<name>A0A9W6CBS7_9FIRM</name>
<dbReference type="CDD" id="cd00338">
    <property type="entry name" value="Ser_Recombinase"/>
    <property type="match status" value="1"/>
</dbReference>
<dbReference type="EMBL" id="BSCH01000002">
    <property type="protein sequence ID" value="GLG88885.1"/>
    <property type="molecule type" value="Genomic_DNA"/>
</dbReference>
<evidence type="ECO:0000259" key="3">
    <source>
        <dbReference type="PROSITE" id="PS51737"/>
    </source>
</evidence>
<reference evidence="4" key="2">
    <citation type="submission" date="2022-11" db="EMBL/GenBank/DDBJ databases">
        <title>Draft genome sequence of Sellimonas catena strain 18CBH55.</title>
        <authorList>
            <person name="Atsushi H."/>
            <person name="Moriya O."/>
            <person name="Mitsuo S."/>
        </authorList>
    </citation>
    <scope>NUCLEOTIDE SEQUENCE</scope>
    <source>
        <strain evidence="4">18CBH55</strain>
    </source>
</reference>
<dbReference type="GO" id="GO:0003677">
    <property type="term" value="F:DNA binding"/>
    <property type="evidence" value="ECO:0007669"/>
    <property type="project" value="InterPro"/>
</dbReference>
<protein>
    <submittedName>
        <fullName evidence="4">Resolvase</fullName>
    </submittedName>
</protein>
<dbReference type="RefSeq" id="WP_281844319.1">
    <property type="nucleotide sequence ID" value="NZ_BSCH01000002.1"/>
</dbReference>
<keyword evidence="1" id="KW-0175">Coiled coil</keyword>
<gene>
    <name evidence="4" type="ORF">Selli2_03110</name>
</gene>
<evidence type="ECO:0000256" key="1">
    <source>
        <dbReference type="SAM" id="Coils"/>
    </source>
</evidence>
<dbReference type="Pfam" id="PF07508">
    <property type="entry name" value="Recombinase"/>
    <property type="match status" value="1"/>
</dbReference>
<dbReference type="Gene3D" id="3.40.50.1390">
    <property type="entry name" value="Resolvase, N-terminal catalytic domain"/>
    <property type="match status" value="1"/>
</dbReference>
<comment type="caution">
    <text evidence="4">The sequence shown here is derived from an EMBL/GenBank/DDBJ whole genome shotgun (WGS) entry which is preliminary data.</text>
</comment>
<dbReference type="PANTHER" id="PTHR30461">
    <property type="entry name" value="DNA-INVERTASE FROM LAMBDOID PROPHAGE"/>
    <property type="match status" value="1"/>
</dbReference>
<dbReference type="SMART" id="SM00857">
    <property type="entry name" value="Resolvase"/>
    <property type="match status" value="1"/>
</dbReference>
<feature type="domain" description="Recombinase" evidence="3">
    <location>
        <begin position="175"/>
        <end position="297"/>
    </location>
</feature>
<dbReference type="AlphaFoldDB" id="A0A9W6CBS7"/>
<dbReference type="GO" id="GO:0000150">
    <property type="term" value="F:DNA strand exchange activity"/>
    <property type="evidence" value="ECO:0007669"/>
    <property type="project" value="InterPro"/>
</dbReference>
<dbReference type="SUPFAM" id="SSF53041">
    <property type="entry name" value="Resolvase-like"/>
    <property type="match status" value="1"/>
</dbReference>
<dbReference type="FunFam" id="3.90.1750.20:FF:000007">
    <property type="entry name" value="Site-specific recombinase"/>
    <property type="match status" value="1"/>
</dbReference>